<dbReference type="VEuPathDB" id="ToxoDB:cyc_03663"/>
<evidence type="ECO:0000256" key="3">
    <source>
        <dbReference type="ARBA" id="ARBA00023274"/>
    </source>
</evidence>
<gene>
    <name evidence="4" type="ORF">cyc_03663</name>
</gene>
<reference evidence="4 5" key="1">
    <citation type="journal article" date="2016" name="BMC Genomics">
        <title>Comparative genomics reveals Cyclospora cayetanensis possesses coccidia-like metabolism and invasion components but unique surface antigens.</title>
        <authorList>
            <person name="Liu S."/>
            <person name="Wang L."/>
            <person name="Zheng H."/>
            <person name="Xu Z."/>
            <person name="Roellig D.M."/>
            <person name="Li N."/>
            <person name="Frace M.A."/>
            <person name="Tang K."/>
            <person name="Arrowood M.J."/>
            <person name="Moss D.M."/>
            <person name="Zhang L."/>
            <person name="Feng Y."/>
            <person name="Xiao L."/>
        </authorList>
    </citation>
    <scope>NUCLEOTIDE SEQUENCE [LARGE SCALE GENOMIC DNA]</scope>
    <source>
        <strain evidence="4 5">CHN_HEN01</strain>
    </source>
</reference>
<accession>A0A1D3D9W2</accession>
<proteinExistence type="inferred from homology"/>
<evidence type="ECO:0000256" key="2">
    <source>
        <dbReference type="ARBA" id="ARBA00022980"/>
    </source>
</evidence>
<dbReference type="Gene3D" id="2.20.28.120">
    <property type="entry name" value="Ribosomal protein L33"/>
    <property type="match status" value="1"/>
</dbReference>
<sequence>MEREKGSNPGGAGEQPYRDVYKQPLVRVAIYRMLKSHSKRLLVQLKSAALSNFYYMTHKSPAKKNTRIALRKYDPRAGQHVMFYETRQPGEGNKKRLTLHLQKYIHWTGKNMKLMAKRVERAWEYGAFQKYFDEKYPQLTDIRGRSLPRMK</sequence>
<dbReference type="EMBL" id="JROU02000147">
    <property type="protein sequence ID" value="OEH80240.1"/>
    <property type="molecule type" value="Genomic_DNA"/>
</dbReference>
<dbReference type="GO" id="GO:0006412">
    <property type="term" value="P:translation"/>
    <property type="evidence" value="ECO:0007669"/>
    <property type="project" value="InterPro"/>
</dbReference>
<dbReference type="Pfam" id="PF00471">
    <property type="entry name" value="Ribosomal_L33"/>
    <property type="match status" value="1"/>
</dbReference>
<protein>
    <submittedName>
        <fullName evidence="4">Ribosomal protein</fullName>
    </submittedName>
</protein>
<evidence type="ECO:0000313" key="5">
    <source>
        <dbReference type="Proteomes" id="UP000095192"/>
    </source>
</evidence>
<dbReference type="SUPFAM" id="SSF57829">
    <property type="entry name" value="Zn-binding ribosomal proteins"/>
    <property type="match status" value="1"/>
</dbReference>
<name>A0A1D3D9W2_9EIME</name>
<dbReference type="InterPro" id="IPR011332">
    <property type="entry name" value="Ribosomal_zn-bd"/>
</dbReference>
<dbReference type="GO" id="GO:0003735">
    <property type="term" value="F:structural constituent of ribosome"/>
    <property type="evidence" value="ECO:0007669"/>
    <property type="project" value="InterPro"/>
</dbReference>
<keyword evidence="5" id="KW-1185">Reference proteome</keyword>
<dbReference type="InParanoid" id="A0A1D3D9W2"/>
<dbReference type="GO" id="GO:0005737">
    <property type="term" value="C:cytoplasm"/>
    <property type="evidence" value="ECO:0007669"/>
    <property type="project" value="UniProtKB-ARBA"/>
</dbReference>
<dbReference type="PANTHER" id="PTHR15238:SF1">
    <property type="entry name" value="LARGE RIBOSOMAL SUBUNIT PROTEIN BL33M"/>
    <property type="match status" value="1"/>
</dbReference>
<dbReference type="PANTHER" id="PTHR15238">
    <property type="entry name" value="54S RIBOSOMAL PROTEIN L39, MITOCHONDRIAL"/>
    <property type="match status" value="1"/>
</dbReference>
<dbReference type="AlphaFoldDB" id="A0A1D3D9W2"/>
<dbReference type="InterPro" id="IPR038584">
    <property type="entry name" value="Ribosomal_bL33_sf"/>
</dbReference>
<comment type="caution">
    <text evidence="4">The sequence shown here is derived from an EMBL/GenBank/DDBJ whole genome shotgun (WGS) entry which is preliminary data.</text>
</comment>
<dbReference type="Proteomes" id="UP000095192">
    <property type="component" value="Unassembled WGS sequence"/>
</dbReference>
<organism evidence="4 5">
    <name type="scientific">Cyclospora cayetanensis</name>
    <dbReference type="NCBI Taxonomy" id="88456"/>
    <lineage>
        <taxon>Eukaryota</taxon>
        <taxon>Sar</taxon>
        <taxon>Alveolata</taxon>
        <taxon>Apicomplexa</taxon>
        <taxon>Conoidasida</taxon>
        <taxon>Coccidia</taxon>
        <taxon>Eucoccidiorida</taxon>
        <taxon>Eimeriorina</taxon>
        <taxon>Eimeriidae</taxon>
        <taxon>Cyclospora</taxon>
    </lineage>
</organism>
<keyword evidence="2 4" id="KW-0689">Ribosomal protein</keyword>
<keyword evidence="3" id="KW-0687">Ribonucleoprotein</keyword>
<evidence type="ECO:0000256" key="1">
    <source>
        <dbReference type="ARBA" id="ARBA00007596"/>
    </source>
</evidence>
<dbReference type="GO" id="GO:0015934">
    <property type="term" value="C:large ribosomal subunit"/>
    <property type="evidence" value="ECO:0007669"/>
    <property type="project" value="TreeGrafter"/>
</dbReference>
<dbReference type="InterPro" id="IPR001705">
    <property type="entry name" value="Ribosomal_bL33"/>
</dbReference>
<dbReference type="VEuPathDB" id="ToxoDB:LOC34620322"/>
<evidence type="ECO:0000313" key="4">
    <source>
        <dbReference type="EMBL" id="OEH80240.1"/>
    </source>
</evidence>
<dbReference type="NCBIfam" id="TIGR01023">
    <property type="entry name" value="rpmG_bact"/>
    <property type="match status" value="1"/>
</dbReference>
<comment type="similarity">
    <text evidence="1">Belongs to the bacterial ribosomal protein bL33 family.</text>
</comment>